<dbReference type="AlphaFoldDB" id="A0A0Z8B9L5"/>
<name>A0A0Z8B9L5_STRSU</name>
<evidence type="ECO:0000313" key="1">
    <source>
        <dbReference type="EMBL" id="CYU25307.1"/>
    </source>
</evidence>
<protein>
    <submittedName>
        <fullName evidence="1">Uncharacterized protein</fullName>
    </submittedName>
</protein>
<organism evidence="1 2">
    <name type="scientific">Streptococcus suis</name>
    <dbReference type="NCBI Taxonomy" id="1307"/>
    <lineage>
        <taxon>Bacteria</taxon>
        <taxon>Bacillati</taxon>
        <taxon>Bacillota</taxon>
        <taxon>Bacilli</taxon>
        <taxon>Lactobacillales</taxon>
        <taxon>Streptococcaceae</taxon>
        <taxon>Streptococcus</taxon>
    </lineage>
</organism>
<reference evidence="1 2" key="1">
    <citation type="submission" date="2016-02" db="EMBL/GenBank/DDBJ databases">
        <authorList>
            <consortium name="Pathogen Informatics"/>
        </authorList>
    </citation>
    <scope>NUCLEOTIDE SEQUENCE [LARGE SCALE GENOMIC DNA]</scope>
    <source>
        <strain evidence="1 2">LSS31</strain>
    </source>
</reference>
<dbReference type="EMBL" id="FIGG01000001">
    <property type="protein sequence ID" value="CYU25307.1"/>
    <property type="molecule type" value="Genomic_DNA"/>
</dbReference>
<dbReference type="RefSeq" id="WP_153596936.1">
    <property type="nucleotide sequence ID" value="NZ_CEDJ01000003.1"/>
</dbReference>
<proteinExistence type="predicted"/>
<dbReference type="Proteomes" id="UP000072530">
    <property type="component" value="Unassembled WGS sequence"/>
</dbReference>
<gene>
    <name evidence="1" type="ORF">ERS132393_00027</name>
</gene>
<evidence type="ECO:0000313" key="2">
    <source>
        <dbReference type="Proteomes" id="UP000072530"/>
    </source>
</evidence>
<accession>A0A0Z8B9L5</accession>
<sequence>MSIVEKVRTALRNKPNTTAKEISVALNIKVGLVRIAMNRLKKAQQS</sequence>